<organism evidence="2 3">
    <name type="scientific">Mangrovihabitans endophyticus</name>
    <dbReference type="NCBI Taxonomy" id="1751298"/>
    <lineage>
        <taxon>Bacteria</taxon>
        <taxon>Bacillati</taxon>
        <taxon>Actinomycetota</taxon>
        <taxon>Actinomycetes</taxon>
        <taxon>Micromonosporales</taxon>
        <taxon>Micromonosporaceae</taxon>
        <taxon>Mangrovihabitans</taxon>
    </lineage>
</organism>
<dbReference type="EMBL" id="BMMX01000043">
    <property type="protein sequence ID" value="GGL13938.1"/>
    <property type="molecule type" value="Genomic_DNA"/>
</dbReference>
<sequence length="435" mass="45368">MGDVLIDLGEARGPAPSPTARPVPRRAVLALLAVAMLATLTGGAHRVPPPGPTAIPARLGDTMFVTSDRLFVVSREDPARTAAVETDLVSAYALPSGRLESRTTVAVTGQIYFAAAAGATLIVSYRSESADSTVTVALTAGGDRALWRRSASVIGISVPDSLLLLQTEDAGPGEVYQGVDLATGRRRWSVRVPGRVDVTAALADPETGETGRTALITAVEPDGRLTVRSSRTGATIAATTVPTPVGPLWQAGDSILVGVPGGTMAYRTGDLTRLWRTSLDLTGSWVNPSCAAIICVIHRSGGTTAVDAATGRKLWRSYRWSATGQVGDNLLAYPVYGGSGPVDAAGPGILDPATGRVLGTFDKWTVVNSVASGGDRIGLREESNGPVAWYGRIDLDSMTVRLIGAARDVSGDCQTTRDVLVCRRMDASIGIWPLK</sequence>
<reference evidence="2" key="2">
    <citation type="submission" date="2020-09" db="EMBL/GenBank/DDBJ databases">
        <authorList>
            <person name="Sun Q."/>
            <person name="Zhou Y."/>
        </authorList>
    </citation>
    <scope>NUCLEOTIDE SEQUENCE</scope>
    <source>
        <strain evidence="2">CGMCC 4.7299</strain>
    </source>
</reference>
<dbReference type="InterPro" id="IPR011047">
    <property type="entry name" value="Quinoprotein_ADH-like_sf"/>
</dbReference>
<accession>A0A8J3FR95</accession>
<keyword evidence="3" id="KW-1185">Reference proteome</keyword>
<protein>
    <recommendedName>
        <fullName evidence="1">Pyrrolo-quinoline quinone repeat domain-containing protein</fullName>
    </recommendedName>
</protein>
<feature type="domain" description="Pyrrolo-quinoline quinone repeat" evidence="1">
    <location>
        <begin position="88"/>
        <end position="244"/>
    </location>
</feature>
<dbReference type="RefSeq" id="WP_189082310.1">
    <property type="nucleotide sequence ID" value="NZ_BMMX01000043.1"/>
</dbReference>
<dbReference type="InterPro" id="IPR015943">
    <property type="entry name" value="WD40/YVTN_repeat-like_dom_sf"/>
</dbReference>
<gene>
    <name evidence="2" type="ORF">GCM10012284_55890</name>
</gene>
<evidence type="ECO:0000313" key="3">
    <source>
        <dbReference type="Proteomes" id="UP000656042"/>
    </source>
</evidence>
<name>A0A8J3FR95_9ACTN</name>
<dbReference type="InterPro" id="IPR002372">
    <property type="entry name" value="PQQ_rpt_dom"/>
</dbReference>
<dbReference type="Gene3D" id="2.130.10.10">
    <property type="entry name" value="YVTN repeat-like/Quinoprotein amine dehydrogenase"/>
    <property type="match status" value="1"/>
</dbReference>
<comment type="caution">
    <text evidence="2">The sequence shown here is derived from an EMBL/GenBank/DDBJ whole genome shotgun (WGS) entry which is preliminary data.</text>
</comment>
<dbReference type="Proteomes" id="UP000656042">
    <property type="component" value="Unassembled WGS sequence"/>
</dbReference>
<dbReference type="SUPFAM" id="SSF50998">
    <property type="entry name" value="Quinoprotein alcohol dehydrogenase-like"/>
    <property type="match status" value="1"/>
</dbReference>
<evidence type="ECO:0000313" key="2">
    <source>
        <dbReference type="EMBL" id="GGL13938.1"/>
    </source>
</evidence>
<dbReference type="Pfam" id="PF13360">
    <property type="entry name" value="PQQ_2"/>
    <property type="match status" value="1"/>
</dbReference>
<proteinExistence type="predicted"/>
<dbReference type="AlphaFoldDB" id="A0A8J3FR95"/>
<reference evidence="2" key="1">
    <citation type="journal article" date="2014" name="Int. J. Syst. Evol. Microbiol.">
        <title>Complete genome sequence of Corynebacterium casei LMG S-19264T (=DSM 44701T), isolated from a smear-ripened cheese.</title>
        <authorList>
            <consortium name="US DOE Joint Genome Institute (JGI-PGF)"/>
            <person name="Walter F."/>
            <person name="Albersmeier A."/>
            <person name="Kalinowski J."/>
            <person name="Ruckert C."/>
        </authorList>
    </citation>
    <scope>NUCLEOTIDE SEQUENCE</scope>
    <source>
        <strain evidence="2">CGMCC 4.7299</strain>
    </source>
</reference>
<evidence type="ECO:0000259" key="1">
    <source>
        <dbReference type="Pfam" id="PF13360"/>
    </source>
</evidence>